<proteinExistence type="predicted"/>
<feature type="chain" id="PRO_5036411016" description="Cysteine and tyrosine-rich protein 1" evidence="2">
    <location>
        <begin position="20"/>
        <end position="131"/>
    </location>
</feature>
<organism evidence="3 5">
    <name type="scientific">Didymodactylos carnosus</name>
    <dbReference type="NCBI Taxonomy" id="1234261"/>
    <lineage>
        <taxon>Eukaryota</taxon>
        <taxon>Metazoa</taxon>
        <taxon>Spiralia</taxon>
        <taxon>Gnathifera</taxon>
        <taxon>Rotifera</taxon>
        <taxon>Eurotatoria</taxon>
        <taxon>Bdelloidea</taxon>
        <taxon>Philodinida</taxon>
        <taxon>Philodinidae</taxon>
        <taxon>Didymodactylos</taxon>
    </lineage>
</organism>
<dbReference type="Proteomes" id="UP000663829">
    <property type="component" value="Unassembled WGS sequence"/>
</dbReference>
<feature type="signal peptide" evidence="2">
    <location>
        <begin position="1"/>
        <end position="19"/>
    </location>
</feature>
<name>A0A814W550_9BILA</name>
<keyword evidence="1" id="KW-0812">Transmembrane</keyword>
<evidence type="ECO:0000313" key="4">
    <source>
        <dbReference type="EMBL" id="CAF3961960.1"/>
    </source>
</evidence>
<keyword evidence="1" id="KW-0472">Membrane</keyword>
<dbReference type="AlphaFoldDB" id="A0A814W550"/>
<dbReference type="EMBL" id="CAJNOQ010008448">
    <property type="protein sequence ID" value="CAF1197571.1"/>
    <property type="molecule type" value="Genomic_DNA"/>
</dbReference>
<gene>
    <name evidence="3" type="ORF">GPM918_LOCUS23546</name>
    <name evidence="4" type="ORF">SRO942_LOCUS23545</name>
</gene>
<comment type="caution">
    <text evidence="3">The sequence shown here is derived from an EMBL/GenBank/DDBJ whole genome shotgun (WGS) entry which is preliminary data.</text>
</comment>
<keyword evidence="5" id="KW-1185">Reference proteome</keyword>
<keyword evidence="1" id="KW-1133">Transmembrane helix</keyword>
<sequence>MLRIVILFLILLQINQIRSDCVDCCRDGYCTSAVGFSAGTCCYSRHYSSYTDYKCCTSTAACTIGGGSCVTITRSFSSAGTIAGSIIGSIIFIIIVIVACLCIRRRRLAYYHSPYGVPAGTTYVVASPYQS</sequence>
<evidence type="ECO:0000313" key="3">
    <source>
        <dbReference type="EMBL" id="CAF1197571.1"/>
    </source>
</evidence>
<evidence type="ECO:0000256" key="2">
    <source>
        <dbReference type="SAM" id="SignalP"/>
    </source>
</evidence>
<dbReference type="EMBL" id="CAJOBC010008450">
    <property type="protein sequence ID" value="CAF3961960.1"/>
    <property type="molecule type" value="Genomic_DNA"/>
</dbReference>
<evidence type="ECO:0000313" key="5">
    <source>
        <dbReference type="Proteomes" id="UP000663829"/>
    </source>
</evidence>
<keyword evidence="2" id="KW-0732">Signal</keyword>
<accession>A0A814W550</accession>
<feature type="transmembrane region" description="Helical" evidence="1">
    <location>
        <begin position="82"/>
        <end position="103"/>
    </location>
</feature>
<dbReference type="Proteomes" id="UP000681722">
    <property type="component" value="Unassembled WGS sequence"/>
</dbReference>
<reference evidence="3" key="1">
    <citation type="submission" date="2021-02" db="EMBL/GenBank/DDBJ databases">
        <authorList>
            <person name="Nowell W R."/>
        </authorList>
    </citation>
    <scope>NUCLEOTIDE SEQUENCE</scope>
</reference>
<evidence type="ECO:0000256" key="1">
    <source>
        <dbReference type="SAM" id="Phobius"/>
    </source>
</evidence>
<evidence type="ECO:0008006" key="6">
    <source>
        <dbReference type="Google" id="ProtNLM"/>
    </source>
</evidence>
<protein>
    <recommendedName>
        <fullName evidence="6">Cysteine and tyrosine-rich protein 1</fullName>
    </recommendedName>
</protein>